<keyword evidence="1 3" id="KW-0560">Oxidoreductase</keyword>
<feature type="active site" evidence="2">
    <location>
        <position position="265"/>
    </location>
</feature>
<evidence type="ECO:0000256" key="1">
    <source>
        <dbReference type="ARBA" id="ARBA00023002"/>
    </source>
</evidence>
<dbReference type="PANTHER" id="PTHR11699">
    <property type="entry name" value="ALDEHYDE DEHYDROGENASE-RELATED"/>
    <property type="match status" value="1"/>
</dbReference>
<dbReference type="Proteomes" id="UP001589587">
    <property type="component" value="Unassembled WGS sequence"/>
</dbReference>
<gene>
    <name evidence="5" type="ORF">ACFFQ6_16265</name>
</gene>
<dbReference type="PROSITE" id="PS00070">
    <property type="entry name" value="ALDEHYDE_DEHYDR_CYS"/>
    <property type="match status" value="1"/>
</dbReference>
<reference evidence="5 6" key="1">
    <citation type="submission" date="2024-09" db="EMBL/GenBank/DDBJ databases">
        <authorList>
            <person name="Sun Q."/>
            <person name="Mori K."/>
        </authorList>
    </citation>
    <scope>NUCLEOTIDE SEQUENCE [LARGE SCALE GENOMIC DNA]</scope>
    <source>
        <strain evidence="5 6">JCM 11411</strain>
    </source>
</reference>
<dbReference type="InterPro" id="IPR016160">
    <property type="entry name" value="Ald_DH_CS_CYS"/>
</dbReference>
<dbReference type="PROSITE" id="PS00687">
    <property type="entry name" value="ALDEHYDE_DEHYDR_GLU"/>
    <property type="match status" value="1"/>
</dbReference>
<dbReference type="RefSeq" id="WP_350491499.1">
    <property type="nucleotide sequence ID" value="NZ_JBHMAS010000039.1"/>
</dbReference>
<evidence type="ECO:0000313" key="6">
    <source>
        <dbReference type="Proteomes" id="UP001589587"/>
    </source>
</evidence>
<dbReference type="Pfam" id="PF00171">
    <property type="entry name" value="Aldedh"/>
    <property type="match status" value="1"/>
</dbReference>
<accession>A0ABV5XFM1</accession>
<dbReference type="Gene3D" id="3.40.309.10">
    <property type="entry name" value="Aldehyde Dehydrogenase, Chain A, domain 2"/>
    <property type="match status" value="1"/>
</dbReference>
<organism evidence="5 6">
    <name type="scientific">Rhodococcus baikonurensis</name>
    <dbReference type="NCBI Taxonomy" id="172041"/>
    <lineage>
        <taxon>Bacteria</taxon>
        <taxon>Bacillati</taxon>
        <taxon>Actinomycetota</taxon>
        <taxon>Actinomycetes</taxon>
        <taxon>Mycobacteriales</taxon>
        <taxon>Nocardiaceae</taxon>
        <taxon>Rhodococcus</taxon>
        <taxon>Rhodococcus erythropolis group</taxon>
    </lineage>
</organism>
<dbReference type="InterPro" id="IPR016162">
    <property type="entry name" value="Ald_DH_N"/>
</dbReference>
<evidence type="ECO:0000256" key="3">
    <source>
        <dbReference type="RuleBase" id="RU003345"/>
    </source>
</evidence>
<evidence type="ECO:0000313" key="5">
    <source>
        <dbReference type="EMBL" id="MFB9781250.1"/>
    </source>
</evidence>
<dbReference type="InterPro" id="IPR015590">
    <property type="entry name" value="Aldehyde_DH_dom"/>
</dbReference>
<proteinExistence type="inferred from homology"/>
<sequence length="497" mass="52680">MTTTTEIEYALTPSESRVRKMYIGGAWVDAVSGETIDSVNPATGEVLASVPRGRAEDVDRAVIAARRAFEGPWSRFKPVQRQQLLLDLADLFDKHWDELSLTDTLDMGKPLARTRADKARVTGMLRYYAGMAMNLDGRTIKNSQPGDLLSYTSREPVGVVGAIIPWNAPIAASIWKIGPALATGCTVVLKPSEEAPLSPLLIAELMDRAGVPEGVVNVVTGNGVEAGAALAEHLGVDKIAFTGSTQTGQSIVRASAGNIKRVSLELGGKSPLIVCADADLDATVPTVAMAAFANSGQICIAGSRLLVDRSIHDEFVERLSIFASELRVGLGVDLDTEIGPLVSKRQLDKVVGYLEAGVEQGATVRAGGNRLESGAFAAGNFVAPTVFGDADDSMSIVQEEIFGPVVVALPFDTLDEAVERANATPYGLAGGIFTQNVGTAHRLAARVRAGSVWVNTYHLLDPAVPFGGFKMSGYGREGGAEHMDEYLATKTVWVNLD</sequence>
<dbReference type="InterPro" id="IPR016163">
    <property type="entry name" value="Ald_DH_C"/>
</dbReference>
<dbReference type="SUPFAM" id="SSF53720">
    <property type="entry name" value="ALDH-like"/>
    <property type="match status" value="1"/>
</dbReference>
<comment type="similarity">
    <text evidence="3">Belongs to the aldehyde dehydrogenase family.</text>
</comment>
<protein>
    <submittedName>
        <fullName evidence="5">Aldehyde dehydrogenase family protein</fullName>
    </submittedName>
</protein>
<dbReference type="EMBL" id="JBHMAS010000039">
    <property type="protein sequence ID" value="MFB9781250.1"/>
    <property type="molecule type" value="Genomic_DNA"/>
</dbReference>
<dbReference type="InterPro" id="IPR029510">
    <property type="entry name" value="Ald_DH_CS_GLU"/>
</dbReference>
<name>A0ABV5XFM1_9NOCA</name>
<evidence type="ECO:0000256" key="2">
    <source>
        <dbReference type="PROSITE-ProRule" id="PRU10007"/>
    </source>
</evidence>
<keyword evidence="6" id="KW-1185">Reference proteome</keyword>
<evidence type="ECO:0000259" key="4">
    <source>
        <dbReference type="Pfam" id="PF00171"/>
    </source>
</evidence>
<dbReference type="InterPro" id="IPR016161">
    <property type="entry name" value="Ald_DH/histidinol_DH"/>
</dbReference>
<dbReference type="Gene3D" id="3.40.605.10">
    <property type="entry name" value="Aldehyde Dehydrogenase, Chain A, domain 1"/>
    <property type="match status" value="1"/>
</dbReference>
<comment type="caution">
    <text evidence="5">The sequence shown here is derived from an EMBL/GenBank/DDBJ whole genome shotgun (WGS) entry which is preliminary data.</text>
</comment>
<feature type="domain" description="Aldehyde dehydrogenase" evidence="4">
    <location>
        <begin position="27"/>
        <end position="492"/>
    </location>
</feature>